<keyword evidence="3" id="KW-1185">Reference proteome</keyword>
<feature type="compositionally biased region" description="Basic residues" evidence="1">
    <location>
        <begin position="39"/>
        <end position="48"/>
    </location>
</feature>
<feature type="region of interest" description="Disordered" evidence="1">
    <location>
        <begin position="196"/>
        <end position="225"/>
    </location>
</feature>
<dbReference type="OrthoDB" id="5830693at2759"/>
<evidence type="ECO:0000313" key="3">
    <source>
        <dbReference type="Proteomes" id="UP000746747"/>
    </source>
</evidence>
<name>A0A8J2MBE6_9BILA</name>
<reference evidence="2" key="1">
    <citation type="submission" date="2021-09" db="EMBL/GenBank/DDBJ databases">
        <authorList>
            <consortium name="Pathogen Informatics"/>
        </authorList>
    </citation>
    <scope>NUCLEOTIDE SEQUENCE</scope>
</reference>
<feature type="compositionally biased region" description="Basic and acidic residues" evidence="1">
    <location>
        <begin position="19"/>
        <end position="34"/>
    </location>
</feature>
<proteinExistence type="predicted"/>
<comment type="caution">
    <text evidence="2">The sequence shown here is derived from an EMBL/GenBank/DDBJ whole genome shotgun (WGS) entry which is preliminary data.</text>
</comment>
<dbReference type="Proteomes" id="UP000746747">
    <property type="component" value="Unassembled WGS sequence"/>
</dbReference>
<dbReference type="EMBL" id="CAKAEH010001801">
    <property type="protein sequence ID" value="CAG9539511.1"/>
    <property type="molecule type" value="Genomic_DNA"/>
</dbReference>
<sequence length="225" mass="24950">MSVKRKASNARISDEDDEITHVCDDSSQRLRPEPQGHQVVKKSKVSKKTARNVGVPAGCKVESVPPDVVEQVNRPNTQQPYAMMDHARRANILHHPVVVDHANRPINMAVYPGAPCWCNQLSGDMRAIRELIGAVSNGIHCILQKVHMDQVHNAEVMSKMLNSVEVIADTVTHLPLAQLQECDQYLLEDIGNIDTRRNGTNTDPYYAPGDEQVPPNQPPANGNYI</sequence>
<evidence type="ECO:0000256" key="1">
    <source>
        <dbReference type="SAM" id="MobiDB-lite"/>
    </source>
</evidence>
<accession>A0A8J2MBE6</accession>
<protein>
    <submittedName>
        <fullName evidence="2">Uncharacterized protein</fullName>
    </submittedName>
</protein>
<dbReference type="AlphaFoldDB" id="A0A8J2MBE6"/>
<organism evidence="2 3">
    <name type="scientific">Cercopithifilaria johnstoni</name>
    <dbReference type="NCBI Taxonomy" id="2874296"/>
    <lineage>
        <taxon>Eukaryota</taxon>
        <taxon>Metazoa</taxon>
        <taxon>Ecdysozoa</taxon>
        <taxon>Nematoda</taxon>
        <taxon>Chromadorea</taxon>
        <taxon>Rhabditida</taxon>
        <taxon>Spirurina</taxon>
        <taxon>Spiruromorpha</taxon>
        <taxon>Filarioidea</taxon>
        <taxon>Onchocercidae</taxon>
        <taxon>Cercopithifilaria</taxon>
    </lineage>
</organism>
<feature type="region of interest" description="Disordered" evidence="1">
    <location>
        <begin position="1"/>
        <end position="48"/>
    </location>
</feature>
<evidence type="ECO:0000313" key="2">
    <source>
        <dbReference type="EMBL" id="CAG9539511.1"/>
    </source>
</evidence>
<gene>
    <name evidence="2" type="ORF">CJOHNSTONI_LOCUS9105</name>
</gene>